<evidence type="ECO:0000256" key="2">
    <source>
        <dbReference type="SAM" id="Phobius"/>
    </source>
</evidence>
<feature type="transmembrane region" description="Helical" evidence="2">
    <location>
        <begin position="206"/>
        <end position="227"/>
    </location>
</feature>
<dbReference type="SUPFAM" id="SSF141571">
    <property type="entry name" value="Pentapeptide repeat-like"/>
    <property type="match status" value="1"/>
</dbReference>
<accession>A0A423EUT6</accession>
<reference evidence="3 4" key="1">
    <citation type="submission" date="2016-10" db="EMBL/GenBank/DDBJ databases">
        <title>Comparative genome analysis of multiple Pseudomonas spp. focuses on biocontrol and plant growth promoting traits.</title>
        <authorList>
            <person name="Tao X.-Y."/>
            <person name="Taylor C.G."/>
        </authorList>
    </citation>
    <scope>NUCLEOTIDE SEQUENCE [LARGE SCALE GENOMIC DNA]</scope>
    <source>
        <strain evidence="3 4">36C8</strain>
    </source>
</reference>
<dbReference type="InterPro" id="IPR001646">
    <property type="entry name" value="5peptide_repeat"/>
</dbReference>
<feature type="region of interest" description="Disordered" evidence="1">
    <location>
        <begin position="530"/>
        <end position="573"/>
    </location>
</feature>
<organism evidence="3 4">
    <name type="scientific">Pseudomonas canadensis</name>
    <dbReference type="NCBI Taxonomy" id="915099"/>
    <lineage>
        <taxon>Bacteria</taxon>
        <taxon>Pseudomonadati</taxon>
        <taxon>Pseudomonadota</taxon>
        <taxon>Gammaproteobacteria</taxon>
        <taxon>Pseudomonadales</taxon>
        <taxon>Pseudomonadaceae</taxon>
        <taxon>Pseudomonas</taxon>
    </lineage>
</organism>
<evidence type="ECO:0008006" key="5">
    <source>
        <dbReference type="Google" id="ProtNLM"/>
    </source>
</evidence>
<dbReference type="Pfam" id="PF00805">
    <property type="entry name" value="Pentapeptide"/>
    <property type="match status" value="1"/>
</dbReference>
<feature type="transmembrane region" description="Helical" evidence="2">
    <location>
        <begin position="77"/>
        <end position="105"/>
    </location>
</feature>
<protein>
    <recommendedName>
        <fullName evidence="5">Pentapeptide repeat-containing protein</fullName>
    </recommendedName>
</protein>
<comment type="caution">
    <text evidence="3">The sequence shown here is derived from an EMBL/GenBank/DDBJ whole genome shotgun (WGS) entry which is preliminary data.</text>
</comment>
<sequence>MRPCVTLSALLSQCPLLMSQARKPPVKAVFPRKSTRTEAPAQTELSSVLSYAVLILYVLASVSSTKDSMLLMPNKGIQLPLVSVTVSVVGFYFLSPLIVLAGHLVTLRRLPKMFAGLNTLFPQNAADKLSRRTDLILLGCLLSAGPATLLYILTKFTAYQSGFMFVLQVAVLYCACHATRVRGRELLAGHFTKRTQKYTRWLRRGASWIFELWLLVCIDVIFLPASISPVLNLKIHTDWLNNEDGGTVAWVPHIEIDRSERLWNGPSVTDNELARYSGHADKKEYFMTREVALDIRSRNLRYLDVGMQVIPRIWAHNADLAGANFHMARLYGSVFVNTTLNGANFEMAALDGAMFMNIDLASTNFIQTSLKGSFWDNVTAKNSTFIKSDLSLASFYGASFDHVAFVGTSLQAITLFQARGDTLTFFTPEPFQVLSLEESDDWLRRGASIFEVNPKSALGAVKAHVCTPKIQPGWSYAWGQFVQTRLIRASTEPDVVKALQELLASDKCKDLPDRGYREDAVALLAAAADAEVDQERIGGGTSGDANELDHPESPAKPKQVEKPPIPHSSPSGA</sequence>
<dbReference type="PANTHER" id="PTHR14136:SF17">
    <property type="entry name" value="BTB_POZ DOMAIN-CONTAINING PROTEIN KCTD9"/>
    <property type="match status" value="1"/>
</dbReference>
<proteinExistence type="predicted"/>
<dbReference type="Proteomes" id="UP000283389">
    <property type="component" value="Unassembled WGS sequence"/>
</dbReference>
<evidence type="ECO:0000313" key="4">
    <source>
        <dbReference type="Proteomes" id="UP000283389"/>
    </source>
</evidence>
<feature type="transmembrane region" description="Helical" evidence="2">
    <location>
        <begin position="135"/>
        <end position="154"/>
    </location>
</feature>
<evidence type="ECO:0000313" key="3">
    <source>
        <dbReference type="EMBL" id="ROM43430.1"/>
    </source>
</evidence>
<evidence type="ECO:0000256" key="1">
    <source>
        <dbReference type="SAM" id="MobiDB-lite"/>
    </source>
</evidence>
<gene>
    <name evidence="3" type="ORF">BK649_30120</name>
</gene>
<feature type="compositionally biased region" description="Basic and acidic residues" evidence="1">
    <location>
        <begin position="547"/>
        <end position="561"/>
    </location>
</feature>
<feature type="transmembrane region" description="Helical" evidence="2">
    <location>
        <begin position="45"/>
        <end position="65"/>
    </location>
</feature>
<dbReference type="EMBL" id="MOAZ01000021">
    <property type="protein sequence ID" value="ROM43430.1"/>
    <property type="molecule type" value="Genomic_DNA"/>
</dbReference>
<dbReference type="InterPro" id="IPR051082">
    <property type="entry name" value="Pentapeptide-BTB/POZ_domain"/>
</dbReference>
<keyword evidence="2" id="KW-0812">Transmembrane</keyword>
<keyword evidence="2" id="KW-0472">Membrane</keyword>
<name>A0A423EUT6_9PSED</name>
<dbReference type="AlphaFoldDB" id="A0A423EUT6"/>
<keyword evidence="2" id="KW-1133">Transmembrane helix</keyword>
<dbReference type="Gene3D" id="2.160.20.80">
    <property type="entry name" value="E3 ubiquitin-protein ligase SopA"/>
    <property type="match status" value="1"/>
</dbReference>
<dbReference type="PANTHER" id="PTHR14136">
    <property type="entry name" value="BTB_POZ DOMAIN-CONTAINING PROTEIN KCTD9"/>
    <property type="match status" value="1"/>
</dbReference>